<dbReference type="InterPro" id="IPR003593">
    <property type="entry name" value="AAA+_ATPase"/>
</dbReference>
<name>A5D102_PELTS</name>
<accession>A5D102</accession>
<reference evidence="3" key="1">
    <citation type="journal article" date="2008" name="Genome Res.">
        <title>The genome of Pelotomaculum thermopropionicum reveals niche-associated evolution in anaerobic microbiota.</title>
        <authorList>
            <person name="Kosaka T."/>
            <person name="Kato S."/>
            <person name="Shimoyama T."/>
            <person name="Ishii S."/>
            <person name="Abe T."/>
            <person name="Watanabe K."/>
        </authorList>
    </citation>
    <scope>NUCLEOTIDE SEQUENCE [LARGE SCALE GENOMIC DNA]</scope>
    <source>
        <strain evidence="3">DSM 13744 / JCM 10971 / SI</strain>
    </source>
</reference>
<evidence type="ECO:0000313" key="2">
    <source>
        <dbReference type="EMBL" id="BAF60079.1"/>
    </source>
</evidence>
<dbReference type="GO" id="GO:0016887">
    <property type="term" value="F:ATP hydrolysis activity"/>
    <property type="evidence" value="ECO:0007669"/>
    <property type="project" value="InterPro"/>
</dbReference>
<dbReference type="eggNOG" id="COG3267">
    <property type="taxonomic scope" value="Bacteria"/>
</dbReference>
<dbReference type="CDD" id="cd00009">
    <property type="entry name" value="AAA"/>
    <property type="match status" value="1"/>
</dbReference>
<dbReference type="SUPFAM" id="SSF52540">
    <property type="entry name" value="P-loop containing nucleoside triphosphate hydrolases"/>
    <property type="match status" value="1"/>
</dbReference>
<dbReference type="HOGENOM" id="CLU_024125_1_0_9"/>
<dbReference type="PANTHER" id="PTHR35894:SF1">
    <property type="entry name" value="PHOSPHORIBULOKINASE _ URIDINE KINASE FAMILY"/>
    <property type="match status" value="1"/>
</dbReference>
<dbReference type="InterPro" id="IPR027417">
    <property type="entry name" value="P-loop_NTPase"/>
</dbReference>
<dbReference type="STRING" id="370438.PTH_1898"/>
<evidence type="ECO:0000313" key="3">
    <source>
        <dbReference type="Proteomes" id="UP000006556"/>
    </source>
</evidence>
<dbReference type="Pfam" id="PF13401">
    <property type="entry name" value="AAA_22"/>
    <property type="match status" value="1"/>
</dbReference>
<evidence type="ECO:0000259" key="1">
    <source>
        <dbReference type="SMART" id="SM00382"/>
    </source>
</evidence>
<dbReference type="PANTHER" id="PTHR35894">
    <property type="entry name" value="GENERAL SECRETION PATHWAY PROTEIN A-RELATED"/>
    <property type="match status" value="1"/>
</dbReference>
<dbReference type="AlphaFoldDB" id="A5D102"/>
<sequence length="276" mass="31350">MMFTQFYGLKFNPFSKEVPFDQLFASWDLQELTSRLKYLQQVRGIGLVTGEPGCGKTSALRKYVSELNPAHYKTCYFALSTVTVLEFYQGLALALGEEPKHKKVSIFHQIQGAIASLYYERRITPVIVLDEIHLAGNKILEDLRLLFNFQMDSQNPFILILAGQTLIRSKLALNVNNPLRQRLTVKYSMRGLKAEEIREYCVSRLKYAGLHEEIFTPAAFEAIYAVTNGLPRLVNNLVTTCLICACSKKQREIDPEVVYQAQQELEIWGVGLLCAA</sequence>
<keyword evidence="3" id="KW-1185">Reference proteome</keyword>
<gene>
    <name evidence="2" type="primary">ExeA</name>
    <name evidence="2" type="ordered locus">PTH_1898</name>
</gene>
<dbReference type="KEGG" id="pth:PTH_1898"/>
<dbReference type="InterPro" id="IPR049945">
    <property type="entry name" value="AAA_22"/>
</dbReference>
<dbReference type="Proteomes" id="UP000006556">
    <property type="component" value="Chromosome"/>
</dbReference>
<protein>
    <submittedName>
        <fullName evidence="2">Type II secretory pathway, component ExeA</fullName>
    </submittedName>
</protein>
<dbReference type="Gene3D" id="3.40.50.300">
    <property type="entry name" value="P-loop containing nucleotide triphosphate hydrolases"/>
    <property type="match status" value="1"/>
</dbReference>
<feature type="domain" description="AAA+ ATPase" evidence="1">
    <location>
        <begin position="42"/>
        <end position="190"/>
    </location>
</feature>
<dbReference type="SMART" id="SM00382">
    <property type="entry name" value="AAA"/>
    <property type="match status" value="1"/>
</dbReference>
<dbReference type="InterPro" id="IPR052026">
    <property type="entry name" value="ExeA_AAA_ATPase_DNA-bind"/>
</dbReference>
<dbReference type="EMBL" id="AP009389">
    <property type="protein sequence ID" value="BAF60079.1"/>
    <property type="molecule type" value="Genomic_DNA"/>
</dbReference>
<organism evidence="2 3">
    <name type="scientific">Pelotomaculum thermopropionicum (strain DSM 13744 / JCM 10971 / SI)</name>
    <dbReference type="NCBI Taxonomy" id="370438"/>
    <lineage>
        <taxon>Bacteria</taxon>
        <taxon>Bacillati</taxon>
        <taxon>Bacillota</taxon>
        <taxon>Clostridia</taxon>
        <taxon>Eubacteriales</taxon>
        <taxon>Desulfotomaculaceae</taxon>
        <taxon>Pelotomaculum</taxon>
    </lineage>
</organism>
<proteinExistence type="predicted"/>